<feature type="signal peptide" evidence="2">
    <location>
        <begin position="1"/>
        <end position="24"/>
    </location>
</feature>
<evidence type="ECO:0000313" key="4">
    <source>
        <dbReference type="EMBL" id="PQM45739.1"/>
    </source>
</evidence>
<dbReference type="RefSeq" id="WP_071030296.1">
    <property type="nucleotide sequence ID" value="NZ_MLQM01000304.1"/>
</dbReference>
<feature type="region of interest" description="Disordered" evidence="1">
    <location>
        <begin position="39"/>
        <end position="68"/>
    </location>
</feature>
<dbReference type="AlphaFoldDB" id="A0A1S1MHQ0"/>
<dbReference type="PROSITE" id="PS51257">
    <property type="entry name" value="PROKAR_LIPOPROTEIN"/>
    <property type="match status" value="1"/>
</dbReference>
<dbReference type="Proteomes" id="UP000238296">
    <property type="component" value="Unassembled WGS sequence"/>
</dbReference>
<protein>
    <recommendedName>
        <fullName evidence="7">Acid stress chaperone HdeA</fullName>
    </recommendedName>
</protein>
<comment type="caution">
    <text evidence="3">The sequence shown here is derived from an EMBL/GenBank/DDBJ whole genome shotgun (WGS) entry which is preliminary data.</text>
</comment>
<evidence type="ECO:0000256" key="2">
    <source>
        <dbReference type="SAM" id="SignalP"/>
    </source>
</evidence>
<keyword evidence="2" id="KW-0732">Signal</keyword>
<reference evidence="4" key="3">
    <citation type="submission" date="2018-01" db="EMBL/GenBank/DDBJ databases">
        <authorList>
            <person name="Gaut B.S."/>
            <person name="Morton B.R."/>
            <person name="Clegg M.T."/>
            <person name="Duvall M.R."/>
        </authorList>
    </citation>
    <scope>NUCLEOTIDE SEQUENCE</scope>
    <source>
        <strain evidence="4">ATCC BAA-2683</strain>
    </source>
</reference>
<feature type="compositionally biased region" description="Basic and acidic residues" evidence="1">
    <location>
        <begin position="39"/>
        <end position="66"/>
    </location>
</feature>
<dbReference type="EMBL" id="MLQM01000304">
    <property type="protein sequence ID" value="OHU83181.1"/>
    <property type="molecule type" value="Genomic_DNA"/>
</dbReference>
<evidence type="ECO:0000313" key="6">
    <source>
        <dbReference type="Proteomes" id="UP000238296"/>
    </source>
</evidence>
<evidence type="ECO:0008006" key="7">
    <source>
        <dbReference type="Google" id="ProtNLM"/>
    </source>
</evidence>
<proteinExistence type="predicted"/>
<feature type="chain" id="PRO_5036310307" description="Acid stress chaperone HdeA" evidence="2">
    <location>
        <begin position="25"/>
        <end position="95"/>
    </location>
</feature>
<dbReference type="Proteomes" id="UP000179734">
    <property type="component" value="Unassembled WGS sequence"/>
</dbReference>
<evidence type="ECO:0000313" key="5">
    <source>
        <dbReference type="Proteomes" id="UP000179734"/>
    </source>
</evidence>
<accession>A0A1S1MHQ0</accession>
<evidence type="ECO:0000313" key="3">
    <source>
        <dbReference type="EMBL" id="OHU83181.1"/>
    </source>
</evidence>
<reference evidence="4 6" key="2">
    <citation type="journal article" date="2017" name="Int. J. Syst. Evol. Microbiol.">
        <title>Mycobacterium talmoniae sp. nov., a slowly growing mycobacterium isolated from human respiratory samples.</title>
        <authorList>
            <person name="Davidson R.M."/>
            <person name="DeGroote M.A."/>
            <person name="Marola J.L."/>
            <person name="Buss S."/>
            <person name="Jones V."/>
            <person name="McNeil M.R."/>
            <person name="Freifeld A.G."/>
            <person name="Elaine Epperson L."/>
            <person name="Hasan N.A."/>
            <person name="Jackson M."/>
            <person name="Iwen P.C."/>
            <person name="Salfinger M."/>
            <person name="Strong M."/>
        </authorList>
    </citation>
    <scope>NUCLEOTIDE SEQUENCE [LARGE SCALE GENOMIC DNA]</scope>
    <source>
        <strain evidence="4 6">ATCC BAA-2683</strain>
    </source>
</reference>
<reference evidence="3 5" key="1">
    <citation type="submission" date="2016-10" db="EMBL/GenBank/DDBJ databases">
        <title>Genome sequence of Mycobacterium talmonii.</title>
        <authorList>
            <person name="Greninger A.L."/>
            <person name="Elliott B."/>
            <person name="Vasireddy S."/>
            <person name="Vasireddy R."/>
        </authorList>
    </citation>
    <scope>NUCLEOTIDE SEQUENCE [LARGE SCALE GENOMIC DNA]</scope>
    <source>
        <strain evidence="3">MO-5499</strain>
        <strain evidence="5">NE-TNMC-100812</strain>
    </source>
</reference>
<dbReference type="EMBL" id="PPEA01000598">
    <property type="protein sequence ID" value="PQM45739.1"/>
    <property type="molecule type" value="Genomic_DNA"/>
</dbReference>
<evidence type="ECO:0000256" key="1">
    <source>
        <dbReference type="SAM" id="MobiDB-lite"/>
    </source>
</evidence>
<keyword evidence="5" id="KW-1185">Reference proteome</keyword>
<sequence length="95" mass="10264">MRRFGIGVVSIVAAAVCTLTGCSAVDKVTNKGGDTTCKEFRRQSQDKQESEVTKMLKDQHGKEPSHLEVSATRVAVDAYCQTIGKDSSKISDSQL</sequence>
<gene>
    <name evidence="3" type="ORF">BKN37_26785</name>
    <name evidence="4" type="ORF">C1Y40_04095</name>
</gene>
<organism evidence="3 5">
    <name type="scientific">Mycobacterium talmoniae</name>
    <dbReference type="NCBI Taxonomy" id="1858794"/>
    <lineage>
        <taxon>Bacteria</taxon>
        <taxon>Bacillati</taxon>
        <taxon>Actinomycetota</taxon>
        <taxon>Actinomycetes</taxon>
        <taxon>Mycobacteriales</taxon>
        <taxon>Mycobacteriaceae</taxon>
        <taxon>Mycobacterium</taxon>
    </lineage>
</organism>
<name>A0A1S1MHQ0_9MYCO</name>